<dbReference type="STRING" id="373672.SAMN05421785_10345"/>
<evidence type="ECO:0000313" key="2">
    <source>
        <dbReference type="Proteomes" id="UP000185781"/>
    </source>
</evidence>
<dbReference type="Proteomes" id="UP000185781">
    <property type="component" value="Unassembled WGS sequence"/>
</dbReference>
<sequence>MRSLLVDYIFSPGLYDEIRIIHLEIYSDYNYILKFNWYKKYRDNEALDKNNSKNYRQETVFNDVLPNRLKENLEALLSFHDFEIKTFYPPLTEEEKKQYAPLDVRHEDYQFYI</sequence>
<accession>A0A1N7M952</accession>
<protein>
    <submittedName>
        <fullName evidence="1">Uncharacterized protein</fullName>
    </submittedName>
</protein>
<dbReference type="AlphaFoldDB" id="A0A1N7M952"/>
<reference evidence="1 2" key="1">
    <citation type="submission" date="2017-01" db="EMBL/GenBank/DDBJ databases">
        <authorList>
            <person name="Mah S.A."/>
            <person name="Swanson W.J."/>
            <person name="Moy G.W."/>
            <person name="Vacquier V.D."/>
        </authorList>
    </citation>
    <scope>NUCLEOTIDE SEQUENCE [LARGE SCALE GENOMIC DNA]</scope>
    <source>
        <strain evidence="1 2">DSM 18014</strain>
    </source>
</reference>
<dbReference type="RefSeq" id="WP_076391060.1">
    <property type="nucleotide sequence ID" value="NZ_FTOV01000003.1"/>
</dbReference>
<gene>
    <name evidence="1" type="ORF">SAMN05421785_10345</name>
</gene>
<evidence type="ECO:0000313" key="1">
    <source>
        <dbReference type="EMBL" id="SIS82610.1"/>
    </source>
</evidence>
<name>A0A1N7M952_9FLAO</name>
<dbReference type="EMBL" id="FTOV01000003">
    <property type="protein sequence ID" value="SIS82610.1"/>
    <property type="molecule type" value="Genomic_DNA"/>
</dbReference>
<organism evidence="1 2">
    <name type="scientific">Chryseobacterium gambrini</name>
    <dbReference type="NCBI Taxonomy" id="373672"/>
    <lineage>
        <taxon>Bacteria</taxon>
        <taxon>Pseudomonadati</taxon>
        <taxon>Bacteroidota</taxon>
        <taxon>Flavobacteriia</taxon>
        <taxon>Flavobacteriales</taxon>
        <taxon>Weeksellaceae</taxon>
        <taxon>Chryseobacterium group</taxon>
        <taxon>Chryseobacterium</taxon>
    </lineage>
</organism>
<proteinExistence type="predicted"/>